<dbReference type="Proteomes" id="UP000192578">
    <property type="component" value="Unassembled WGS sequence"/>
</dbReference>
<reference evidence="2" key="1">
    <citation type="submission" date="2017-01" db="EMBL/GenBank/DDBJ databases">
        <title>Comparative genomics of anhydrobiosis in the tardigrade Hypsibius dujardini.</title>
        <authorList>
            <person name="Yoshida Y."/>
            <person name="Koutsovoulos G."/>
            <person name="Laetsch D."/>
            <person name="Stevens L."/>
            <person name="Kumar S."/>
            <person name="Horikawa D."/>
            <person name="Ishino K."/>
            <person name="Komine S."/>
            <person name="Tomita M."/>
            <person name="Blaxter M."/>
            <person name="Arakawa K."/>
        </authorList>
    </citation>
    <scope>NUCLEOTIDE SEQUENCE [LARGE SCALE GENOMIC DNA]</scope>
    <source>
        <strain evidence="2">Z151</strain>
    </source>
</reference>
<accession>A0A9X6RKC3</accession>
<evidence type="ECO:0000313" key="1">
    <source>
        <dbReference type="EMBL" id="OWA51048.1"/>
    </source>
</evidence>
<gene>
    <name evidence="1" type="ORF">BV898_15550</name>
</gene>
<dbReference type="InterPro" id="IPR011735">
    <property type="entry name" value="WlaTC/HtrL_glycosyltransf"/>
</dbReference>
<protein>
    <submittedName>
        <fullName evidence="1">Uncharacterized protein</fullName>
    </submittedName>
</protein>
<evidence type="ECO:0000313" key="2">
    <source>
        <dbReference type="Proteomes" id="UP000192578"/>
    </source>
</evidence>
<dbReference type="AlphaFoldDB" id="A0A9X6RKC3"/>
<dbReference type="EMBL" id="MTYJ01000212">
    <property type="protein sequence ID" value="OWA51048.1"/>
    <property type="molecule type" value="Genomic_DNA"/>
</dbReference>
<comment type="caution">
    <text evidence="1">The sequence shown here is derived from an EMBL/GenBank/DDBJ whole genome shotgun (WGS) entry which is preliminary data.</text>
</comment>
<name>A0A9X6RKC3_HYPEX</name>
<dbReference type="OrthoDB" id="411632at2759"/>
<dbReference type="Pfam" id="PF09612">
    <property type="entry name" value="HtrL_YibB"/>
    <property type="match status" value="1"/>
</dbReference>
<organism evidence="1 2">
    <name type="scientific">Hypsibius exemplaris</name>
    <name type="common">Freshwater tardigrade</name>
    <dbReference type="NCBI Taxonomy" id="2072580"/>
    <lineage>
        <taxon>Eukaryota</taxon>
        <taxon>Metazoa</taxon>
        <taxon>Ecdysozoa</taxon>
        <taxon>Tardigrada</taxon>
        <taxon>Eutardigrada</taxon>
        <taxon>Parachela</taxon>
        <taxon>Hypsibioidea</taxon>
        <taxon>Hypsibiidae</taxon>
        <taxon>Hypsibius</taxon>
    </lineage>
</organism>
<sequence length="194" mass="22765">MWKEQHKIDHERHYQSPQVYAVWNEKVHFLREAAEENAFDSDYFLWTDIGSFRDADRVKHLTTFPDTRVTATLLGTKKIFFLQMGRFTESDRIIGANGLPKQNFQHHVRLGAGIFGGHLDAVREYHARFFETLEKMRLHGIFVGKEQNVMSSVAVMYPQLIKLVDPQPYLNGGDAWFYSQYYFSKRNLTAKELE</sequence>
<keyword evidence="2" id="KW-1185">Reference proteome</keyword>
<proteinExistence type="predicted"/>